<name>A0A2S7RTH2_ENTMU</name>
<feature type="chain" id="PRO_5015554799" evidence="1">
    <location>
        <begin position="28"/>
        <end position="127"/>
    </location>
</feature>
<organism evidence="2 3">
    <name type="scientific">Enterococcus mundtii</name>
    <dbReference type="NCBI Taxonomy" id="53346"/>
    <lineage>
        <taxon>Bacteria</taxon>
        <taxon>Bacillati</taxon>
        <taxon>Bacillota</taxon>
        <taxon>Bacilli</taxon>
        <taxon>Lactobacillales</taxon>
        <taxon>Enterococcaceae</taxon>
        <taxon>Enterococcus</taxon>
    </lineage>
</organism>
<dbReference type="Proteomes" id="UP000237934">
    <property type="component" value="Unassembled WGS sequence"/>
</dbReference>
<evidence type="ECO:0000313" key="2">
    <source>
        <dbReference type="EMBL" id="PQF22950.1"/>
    </source>
</evidence>
<dbReference type="EMBL" id="PUAP01000027">
    <property type="protein sequence ID" value="PQF22950.1"/>
    <property type="molecule type" value="Genomic_DNA"/>
</dbReference>
<gene>
    <name evidence="2" type="ORF">CUS89_09580</name>
</gene>
<proteinExistence type="predicted"/>
<comment type="caution">
    <text evidence="2">The sequence shown here is derived from an EMBL/GenBank/DDBJ whole genome shotgun (WGS) entry which is preliminary data.</text>
</comment>
<accession>A0A2S7RTH2</accession>
<protein>
    <submittedName>
        <fullName evidence="2">Uncharacterized protein</fullName>
    </submittedName>
</protein>
<reference evidence="2 3" key="1">
    <citation type="journal article" date="2018" name="Pathog. Dis.">
        <title>Whole-genome sequencing based characterization of antimicrobial resistance in Enterococcus.</title>
        <authorList>
            <person name="Tyson G."/>
        </authorList>
    </citation>
    <scope>NUCLEOTIDE SEQUENCE [LARGE SCALE GENOMIC DNA]</scope>
    <source>
        <strain evidence="2 3">CVM N55263</strain>
    </source>
</reference>
<keyword evidence="1" id="KW-0732">Signal</keyword>
<dbReference type="PROSITE" id="PS51257">
    <property type="entry name" value="PROKAR_LIPOPROTEIN"/>
    <property type="match status" value="1"/>
</dbReference>
<sequence>MILKGLILTTFMLMACSMIIPDEVAFASEETISGSEEVIDESSNNMQADMSGLVVHRSVGTLNFSEYVYMQNKPHGSSRWLPTSTKIWQVKYKDGKKYQGYVNWTGKYKNGTQIGAYYQYTGVLTKA</sequence>
<dbReference type="AlphaFoldDB" id="A0A2S7RTH2"/>
<feature type="signal peptide" evidence="1">
    <location>
        <begin position="1"/>
        <end position="27"/>
    </location>
</feature>
<evidence type="ECO:0000313" key="3">
    <source>
        <dbReference type="Proteomes" id="UP000237934"/>
    </source>
</evidence>
<evidence type="ECO:0000256" key="1">
    <source>
        <dbReference type="SAM" id="SignalP"/>
    </source>
</evidence>